<feature type="compositionally biased region" description="Polar residues" evidence="1">
    <location>
        <begin position="63"/>
        <end position="75"/>
    </location>
</feature>
<sequence length="346" mass="38161">MSDSEDKKPAAKSHNNAVDVAAEEDSTHEEDNYASAQDQLQQHHHHDQQQQVQPALQHQQVQGTNNPPHAAPTRQTGSIATWCNSEAYVSQDEDNMASIDQNMIMDMLRTTYTIGHADGDVRHQLAQGYDISPPDPGFFLARTTNHELIILYGIKVCTQVGSAWCQQTVGFAGDIPTNSQLPATWSIKYFNTMAKMVHVSAVANLTKLRASAKADPQQPNLVPTFPTNKTSQKLPVVSMVKIPAPLLARALAAGDPQTAPLQFLLVIAEFLHQHSKAESKLPSTGFNTTKTLQVLRNSLFALASSITAAQRVGCLKDCVVPRVSLMIRWLVRHCYQEQVPSQLQYH</sequence>
<dbReference type="EMBL" id="CAICTM010001706">
    <property type="protein sequence ID" value="CAB9525668.1"/>
    <property type="molecule type" value="Genomic_DNA"/>
</dbReference>
<feature type="compositionally biased region" description="Low complexity" evidence="1">
    <location>
        <begin position="49"/>
        <end position="62"/>
    </location>
</feature>
<evidence type="ECO:0000313" key="3">
    <source>
        <dbReference type="Proteomes" id="UP001153069"/>
    </source>
</evidence>
<dbReference type="Proteomes" id="UP001153069">
    <property type="component" value="Unassembled WGS sequence"/>
</dbReference>
<feature type="region of interest" description="Disordered" evidence="1">
    <location>
        <begin position="1"/>
        <end position="75"/>
    </location>
</feature>
<protein>
    <submittedName>
        <fullName evidence="2">Uncharacterized protein</fullName>
    </submittedName>
</protein>
<proteinExistence type="predicted"/>
<keyword evidence="3" id="KW-1185">Reference proteome</keyword>
<reference evidence="2" key="1">
    <citation type="submission" date="2020-06" db="EMBL/GenBank/DDBJ databases">
        <authorList>
            <consortium name="Plant Systems Biology data submission"/>
        </authorList>
    </citation>
    <scope>NUCLEOTIDE SEQUENCE</scope>
    <source>
        <strain evidence="2">D6</strain>
    </source>
</reference>
<organism evidence="2 3">
    <name type="scientific">Seminavis robusta</name>
    <dbReference type="NCBI Taxonomy" id="568900"/>
    <lineage>
        <taxon>Eukaryota</taxon>
        <taxon>Sar</taxon>
        <taxon>Stramenopiles</taxon>
        <taxon>Ochrophyta</taxon>
        <taxon>Bacillariophyta</taxon>
        <taxon>Bacillariophyceae</taxon>
        <taxon>Bacillariophycidae</taxon>
        <taxon>Naviculales</taxon>
        <taxon>Naviculaceae</taxon>
        <taxon>Seminavis</taxon>
    </lineage>
</organism>
<comment type="caution">
    <text evidence="2">The sequence shown here is derived from an EMBL/GenBank/DDBJ whole genome shotgun (WGS) entry which is preliminary data.</text>
</comment>
<name>A0A9N8HSE4_9STRA</name>
<evidence type="ECO:0000313" key="2">
    <source>
        <dbReference type="EMBL" id="CAB9525668.1"/>
    </source>
</evidence>
<evidence type="ECO:0000256" key="1">
    <source>
        <dbReference type="SAM" id="MobiDB-lite"/>
    </source>
</evidence>
<gene>
    <name evidence="2" type="ORF">SEMRO_1708_G292690.1</name>
</gene>
<accession>A0A9N8HSE4</accession>
<dbReference type="AlphaFoldDB" id="A0A9N8HSE4"/>